<proteinExistence type="predicted"/>
<evidence type="ECO:0000313" key="2">
    <source>
        <dbReference type="EMBL" id="MBD2773291.1"/>
    </source>
</evidence>
<dbReference type="AlphaFoldDB" id="A0A8J6XIZ1"/>
<dbReference type="EMBL" id="JACXAE010000050">
    <property type="protein sequence ID" value="MBD2773291.1"/>
    <property type="molecule type" value="Genomic_DNA"/>
</dbReference>
<gene>
    <name evidence="2" type="ORF">ICL16_14730</name>
</gene>
<dbReference type="Proteomes" id="UP000629098">
    <property type="component" value="Unassembled WGS sequence"/>
</dbReference>
<dbReference type="Gene3D" id="2.40.10.10">
    <property type="entry name" value="Trypsin-like serine proteases"/>
    <property type="match status" value="1"/>
</dbReference>
<sequence length="386" mass="41341">MTNSQTNEEFEIPTESTTNQYQMQSEFEEAAVPENVNTEEAAMPVPSADQYSGVDENLVQIKTQIESQLSRLVGVSSSQALFAPQGANNIVGVGLGVPDEPSSLGLTPGATAINVYVVEQTSVDEIKSVLVDSMGISAAASDNVPINVVVSGIIDVQPHRFCMRPAPGGVSVGHFKITAGTLGCLAYRPNRLLILSNNHVLANTNNASFGDHIYQPGPYDGGKNACSPNPIAILERYVPIYFDGRCNYVDAATGWAWPDRVRRELVYLSGGKPELFRISSLIRDPQLNMIVGKSGRTTQLTRGQITDINASVRVNYGSGRVALFCDQIIIRGLGGDFSAGGDSGSSIWTWDNQRNPVGLLFAGGGGLTIANKMRTVLRALDVSLYT</sequence>
<dbReference type="InterPro" id="IPR009003">
    <property type="entry name" value="Peptidase_S1_PA"/>
</dbReference>
<dbReference type="RefSeq" id="WP_190828865.1">
    <property type="nucleotide sequence ID" value="NZ_CAWPPI010000050.1"/>
</dbReference>
<protein>
    <recommendedName>
        <fullName evidence="4">Serine protease</fullName>
    </recommendedName>
</protein>
<feature type="region of interest" description="Disordered" evidence="1">
    <location>
        <begin position="1"/>
        <end position="20"/>
    </location>
</feature>
<name>A0A8J6XIZ1_9CYAN</name>
<evidence type="ECO:0008006" key="4">
    <source>
        <dbReference type="Google" id="ProtNLM"/>
    </source>
</evidence>
<dbReference type="InterPro" id="IPR043504">
    <property type="entry name" value="Peptidase_S1_PA_chymotrypsin"/>
</dbReference>
<evidence type="ECO:0000313" key="3">
    <source>
        <dbReference type="Proteomes" id="UP000629098"/>
    </source>
</evidence>
<reference evidence="2" key="1">
    <citation type="submission" date="2020-09" db="EMBL/GenBank/DDBJ databases">
        <title>Iningainema tapete sp. nov. (Scytonemataceae, Cyanobacteria) from greenhouses in central Florida (USA) produces two types of nodularin with biosynthetic potential for microcystin-LR and anabaenopeptins.</title>
        <authorList>
            <person name="Berthold D.E."/>
            <person name="Lefler F.W."/>
            <person name="Huang I.-S."/>
            <person name="Abdulla H."/>
            <person name="Zimba P.V."/>
            <person name="Laughinghouse H.D. IV."/>
        </authorList>
    </citation>
    <scope>NUCLEOTIDE SEQUENCE</scope>
    <source>
        <strain evidence="2">BLCCT55</strain>
    </source>
</reference>
<dbReference type="SUPFAM" id="SSF50494">
    <property type="entry name" value="Trypsin-like serine proteases"/>
    <property type="match status" value="1"/>
</dbReference>
<evidence type="ECO:0000256" key="1">
    <source>
        <dbReference type="SAM" id="MobiDB-lite"/>
    </source>
</evidence>
<comment type="caution">
    <text evidence="2">The sequence shown here is derived from an EMBL/GenBank/DDBJ whole genome shotgun (WGS) entry which is preliminary data.</text>
</comment>
<keyword evidence="3" id="KW-1185">Reference proteome</keyword>
<accession>A0A8J6XIZ1</accession>
<organism evidence="2 3">
    <name type="scientific">Iningainema tapete BLCC-T55</name>
    <dbReference type="NCBI Taxonomy" id="2748662"/>
    <lineage>
        <taxon>Bacteria</taxon>
        <taxon>Bacillati</taxon>
        <taxon>Cyanobacteriota</taxon>
        <taxon>Cyanophyceae</taxon>
        <taxon>Nostocales</taxon>
        <taxon>Scytonemataceae</taxon>
        <taxon>Iningainema tapete</taxon>
    </lineage>
</organism>